<dbReference type="EMBL" id="CP001899">
    <property type="protein sequence ID" value="ADC65720.1"/>
    <property type="molecule type" value="Genomic_DNA"/>
</dbReference>
<evidence type="ECO:0000259" key="2">
    <source>
        <dbReference type="Pfam" id="PF04909"/>
    </source>
</evidence>
<dbReference type="KEGG" id="fpl:Ferp_1571"/>
<dbReference type="AlphaFoldDB" id="D3RZ07"/>
<reference evidence="3 4" key="2">
    <citation type="journal article" date="2011" name="Stand. Genomic Sci.">
        <title>Complete genome sequence of Ferroglobus placidus AEDII12DO.</title>
        <authorList>
            <person name="Anderson I."/>
            <person name="Risso C."/>
            <person name="Holmes D."/>
            <person name="Lucas S."/>
            <person name="Copeland A."/>
            <person name="Lapidus A."/>
            <person name="Cheng J.F."/>
            <person name="Bruce D."/>
            <person name="Goodwin L."/>
            <person name="Pitluck S."/>
            <person name="Saunders E."/>
            <person name="Brettin T."/>
            <person name="Detter J.C."/>
            <person name="Han C."/>
            <person name="Tapia R."/>
            <person name="Larimer F."/>
            <person name="Land M."/>
            <person name="Hauser L."/>
            <person name="Woyke T."/>
            <person name="Lovley D."/>
            <person name="Kyrpides N."/>
            <person name="Ivanova N."/>
        </authorList>
    </citation>
    <scope>NUCLEOTIDE SEQUENCE [LARGE SCALE GENOMIC DNA]</scope>
    <source>
        <strain evidence="4">DSM 10642 / AEDII12DO</strain>
    </source>
</reference>
<dbReference type="OrthoDB" id="34429at2157"/>
<dbReference type="CDD" id="cd01292">
    <property type="entry name" value="metallo-dependent_hydrolases"/>
    <property type="match status" value="1"/>
</dbReference>
<dbReference type="SUPFAM" id="SSF51556">
    <property type="entry name" value="Metallo-dependent hydrolases"/>
    <property type="match status" value="1"/>
</dbReference>
<dbReference type="Proteomes" id="UP000002613">
    <property type="component" value="Chromosome"/>
</dbReference>
<dbReference type="HOGENOM" id="CLU_044590_4_0_2"/>
<keyword evidence="3" id="KW-0378">Hydrolase</keyword>
<keyword evidence="4" id="KW-1185">Reference proteome</keyword>
<dbReference type="InterPro" id="IPR032465">
    <property type="entry name" value="ACMSD"/>
</dbReference>
<dbReference type="InterPro" id="IPR032466">
    <property type="entry name" value="Metal_Hydrolase"/>
</dbReference>
<evidence type="ECO:0000313" key="4">
    <source>
        <dbReference type="Proteomes" id="UP000002613"/>
    </source>
</evidence>
<accession>D3RZ07</accession>
<dbReference type="GO" id="GO:0016831">
    <property type="term" value="F:carboxy-lyase activity"/>
    <property type="evidence" value="ECO:0007669"/>
    <property type="project" value="InterPro"/>
</dbReference>
<dbReference type="eggNOG" id="arCOG01933">
    <property type="taxonomic scope" value="Archaea"/>
</dbReference>
<dbReference type="RefSeq" id="WP_012966060.1">
    <property type="nucleotide sequence ID" value="NC_013849.1"/>
</dbReference>
<dbReference type="GeneID" id="8779092"/>
<sequence length="265" mass="30617">MIVDFHVHVYEKPWHPWVMEYLKRMNPGFDFEMSKENLLKILDDAEVDYAVILAEDAPAVTGVVTNEFVAKFCEGEEKLIPFASLNPKTSTVEDLERAYELGCRGLKLLPSYMFFYPNDREVYKFYEKAAELKMPVMFHTGTSVFKNVRQKYADPIYLDDVATDFPDLKIILAHSGRGMWYEKAFMLARIHENVYLEISGLPPKRLLYYFPRIEEVEDKVIFGSDFPGANIKENIRIIKSLPISKRAKEKILGINAAKILGLKSK</sequence>
<name>D3RZ07_FERPA</name>
<keyword evidence="1" id="KW-0456">Lyase</keyword>
<evidence type="ECO:0000256" key="1">
    <source>
        <dbReference type="ARBA" id="ARBA00023239"/>
    </source>
</evidence>
<dbReference type="Pfam" id="PF04909">
    <property type="entry name" value="Amidohydro_2"/>
    <property type="match status" value="1"/>
</dbReference>
<organism evidence="3 4">
    <name type="scientific">Ferroglobus placidus (strain DSM 10642 / AEDII12DO)</name>
    <dbReference type="NCBI Taxonomy" id="589924"/>
    <lineage>
        <taxon>Archaea</taxon>
        <taxon>Methanobacteriati</taxon>
        <taxon>Methanobacteriota</taxon>
        <taxon>Archaeoglobi</taxon>
        <taxon>Archaeoglobales</taxon>
        <taxon>Archaeoglobaceae</taxon>
        <taxon>Ferroglobus</taxon>
    </lineage>
</organism>
<dbReference type="PaxDb" id="589924-Ferp_1571"/>
<dbReference type="InterPro" id="IPR006680">
    <property type="entry name" value="Amidohydro-rel"/>
</dbReference>
<dbReference type="STRING" id="589924.Ferp_1571"/>
<dbReference type="Gene3D" id="3.20.20.140">
    <property type="entry name" value="Metal-dependent hydrolases"/>
    <property type="match status" value="1"/>
</dbReference>
<dbReference type="GO" id="GO:0016787">
    <property type="term" value="F:hydrolase activity"/>
    <property type="evidence" value="ECO:0007669"/>
    <property type="project" value="UniProtKB-KW"/>
</dbReference>
<reference evidence="4" key="1">
    <citation type="submission" date="2010-02" db="EMBL/GenBank/DDBJ databases">
        <title>Complete sequence of Ferroglobus placidus DSM 10642.</title>
        <authorList>
            <consortium name="US DOE Joint Genome Institute"/>
            <person name="Lucas S."/>
            <person name="Copeland A."/>
            <person name="Lapidus A."/>
            <person name="Cheng J.-F."/>
            <person name="Bruce D."/>
            <person name="Goodwin L."/>
            <person name="Pitluck S."/>
            <person name="Saunders E."/>
            <person name="Brettin T."/>
            <person name="Detter J.C."/>
            <person name="Han C."/>
            <person name="Tapia R."/>
            <person name="Larimer F."/>
            <person name="Land M."/>
            <person name="Hauser L."/>
            <person name="Kyrpides N."/>
            <person name="Ivanova N."/>
            <person name="Holmes D."/>
            <person name="Lovley D."/>
            <person name="Kyrpides N."/>
            <person name="Anderson I.J."/>
            <person name="Woyke T."/>
        </authorList>
    </citation>
    <scope>NUCLEOTIDE SEQUENCE [LARGE SCALE GENOMIC DNA]</scope>
    <source>
        <strain evidence="4">DSM 10642 / AEDII12DO</strain>
    </source>
</reference>
<evidence type="ECO:0000313" key="3">
    <source>
        <dbReference type="EMBL" id="ADC65720.1"/>
    </source>
</evidence>
<dbReference type="PANTHER" id="PTHR21240:SF19">
    <property type="entry name" value="CATALYTIC_ HYDROLASE"/>
    <property type="match status" value="1"/>
</dbReference>
<gene>
    <name evidence="3" type="ordered locus">Ferp_1571</name>
</gene>
<protein>
    <submittedName>
        <fullName evidence="3">Amidohydrolase 2</fullName>
    </submittedName>
</protein>
<proteinExistence type="predicted"/>
<feature type="domain" description="Amidohydrolase-related" evidence="2">
    <location>
        <begin position="3"/>
        <end position="262"/>
    </location>
</feature>
<dbReference type="PANTHER" id="PTHR21240">
    <property type="entry name" value="2-AMINO-3-CARBOXYLMUCONATE-6-SEMIALDEHYDE DECARBOXYLASE"/>
    <property type="match status" value="1"/>
</dbReference>